<evidence type="ECO:0000313" key="7">
    <source>
        <dbReference type="Proteomes" id="UP000887565"/>
    </source>
</evidence>
<feature type="domain" description="G-protein coupled receptors family 1 profile" evidence="6">
    <location>
        <begin position="60"/>
        <end position="193"/>
    </location>
</feature>
<comment type="subcellular location">
    <subcellularLocation>
        <location evidence="1">Membrane</location>
    </subcellularLocation>
</comment>
<feature type="transmembrane region" description="Helical" evidence="5">
    <location>
        <begin position="81"/>
        <end position="103"/>
    </location>
</feature>
<proteinExistence type="predicted"/>
<dbReference type="WBParaSite" id="nRc.2.0.1.t35891-RA">
    <property type="protein sequence ID" value="nRc.2.0.1.t35891-RA"/>
    <property type="gene ID" value="nRc.2.0.1.g35891"/>
</dbReference>
<name>A0A915KCS7_ROMCU</name>
<dbReference type="SUPFAM" id="SSF81321">
    <property type="entry name" value="Family A G protein-coupled receptor-like"/>
    <property type="match status" value="1"/>
</dbReference>
<dbReference type="Proteomes" id="UP000887565">
    <property type="component" value="Unplaced"/>
</dbReference>
<dbReference type="PANTHER" id="PTHR46273">
    <property type="entry name" value="MYOSUPPRESSIN RECEPTOR 1, ISOFORM B-RELATED"/>
    <property type="match status" value="1"/>
</dbReference>
<accession>A0A915KCS7</accession>
<keyword evidence="4 5" id="KW-0472">Membrane</keyword>
<dbReference type="InterPro" id="IPR053219">
    <property type="entry name" value="GPCR_Dmsr-1"/>
</dbReference>
<keyword evidence="2 5" id="KW-0812">Transmembrane</keyword>
<organism evidence="7 8">
    <name type="scientific">Romanomermis culicivorax</name>
    <name type="common">Nematode worm</name>
    <dbReference type="NCBI Taxonomy" id="13658"/>
    <lineage>
        <taxon>Eukaryota</taxon>
        <taxon>Metazoa</taxon>
        <taxon>Ecdysozoa</taxon>
        <taxon>Nematoda</taxon>
        <taxon>Enoplea</taxon>
        <taxon>Dorylaimia</taxon>
        <taxon>Mermithida</taxon>
        <taxon>Mermithoidea</taxon>
        <taxon>Mermithidae</taxon>
        <taxon>Romanomermis</taxon>
    </lineage>
</organism>
<protein>
    <submittedName>
        <fullName evidence="8">G-protein coupled receptors family 1 profile domain-containing protein</fullName>
    </submittedName>
</protein>
<dbReference type="PROSITE" id="PS50262">
    <property type="entry name" value="G_PROTEIN_RECEP_F1_2"/>
    <property type="match status" value="1"/>
</dbReference>
<dbReference type="AlphaFoldDB" id="A0A915KCS7"/>
<evidence type="ECO:0000256" key="5">
    <source>
        <dbReference type="SAM" id="Phobius"/>
    </source>
</evidence>
<evidence type="ECO:0000313" key="8">
    <source>
        <dbReference type="WBParaSite" id="nRc.2.0.1.t35891-RA"/>
    </source>
</evidence>
<dbReference type="PRINTS" id="PR00237">
    <property type="entry name" value="GPCRRHODOPSN"/>
</dbReference>
<dbReference type="GO" id="GO:0008528">
    <property type="term" value="F:G protein-coupled peptide receptor activity"/>
    <property type="evidence" value="ECO:0007669"/>
    <property type="project" value="InterPro"/>
</dbReference>
<evidence type="ECO:0000256" key="3">
    <source>
        <dbReference type="ARBA" id="ARBA00022989"/>
    </source>
</evidence>
<keyword evidence="3 5" id="KW-1133">Transmembrane helix</keyword>
<sequence>MSTFWCRMNDTASKDNHTLCVDFNDDHGASLGSWEPLFLFYSRNLHVTLSSVICVVGLLGNLLLMTVLLRPNMLSQGGHGAVHVILASIALTDLLTDFTNLIYVMGRSIHTRNDHKDQQNPCDWSTFFFYGYTWNVFVLVHADISVFLHALSLYLTVVLAYMRVRVIYSGGANVGMRSGGRNNYPLLSLSNNN</sequence>
<evidence type="ECO:0000256" key="2">
    <source>
        <dbReference type="ARBA" id="ARBA00022692"/>
    </source>
</evidence>
<evidence type="ECO:0000256" key="1">
    <source>
        <dbReference type="ARBA" id="ARBA00004370"/>
    </source>
</evidence>
<dbReference type="PANTHER" id="PTHR46273:SF4">
    <property type="entry name" value="AT19640P"/>
    <property type="match status" value="1"/>
</dbReference>
<feature type="transmembrane region" description="Helical" evidence="5">
    <location>
        <begin position="47"/>
        <end position="69"/>
    </location>
</feature>
<dbReference type="InterPro" id="IPR017452">
    <property type="entry name" value="GPCR_Rhodpsn_7TM"/>
</dbReference>
<dbReference type="InterPro" id="IPR019427">
    <property type="entry name" value="7TM_GPCR_serpentine_rcpt_Srw"/>
</dbReference>
<dbReference type="GO" id="GO:0005886">
    <property type="term" value="C:plasma membrane"/>
    <property type="evidence" value="ECO:0007669"/>
    <property type="project" value="TreeGrafter"/>
</dbReference>
<evidence type="ECO:0000256" key="4">
    <source>
        <dbReference type="ARBA" id="ARBA00023136"/>
    </source>
</evidence>
<dbReference type="Gene3D" id="1.20.1070.10">
    <property type="entry name" value="Rhodopsin 7-helix transmembrane proteins"/>
    <property type="match status" value="1"/>
</dbReference>
<feature type="transmembrane region" description="Helical" evidence="5">
    <location>
        <begin position="134"/>
        <end position="161"/>
    </location>
</feature>
<dbReference type="InterPro" id="IPR000276">
    <property type="entry name" value="GPCR_Rhodpsn"/>
</dbReference>
<reference evidence="8" key="1">
    <citation type="submission" date="2022-11" db="UniProtKB">
        <authorList>
            <consortium name="WormBaseParasite"/>
        </authorList>
    </citation>
    <scope>IDENTIFICATION</scope>
</reference>
<evidence type="ECO:0000259" key="6">
    <source>
        <dbReference type="PROSITE" id="PS50262"/>
    </source>
</evidence>
<keyword evidence="7" id="KW-1185">Reference proteome</keyword>
<dbReference type="Pfam" id="PF10324">
    <property type="entry name" value="7TM_GPCR_Srw"/>
    <property type="match status" value="1"/>
</dbReference>